<organism evidence="1 2">
    <name type="scientific">Acropora cervicornis</name>
    <name type="common">Staghorn coral</name>
    <dbReference type="NCBI Taxonomy" id="6130"/>
    <lineage>
        <taxon>Eukaryota</taxon>
        <taxon>Metazoa</taxon>
        <taxon>Cnidaria</taxon>
        <taxon>Anthozoa</taxon>
        <taxon>Hexacorallia</taxon>
        <taxon>Scleractinia</taxon>
        <taxon>Astrocoeniina</taxon>
        <taxon>Acroporidae</taxon>
        <taxon>Acropora</taxon>
    </lineage>
</organism>
<accession>A0AAD9R6W6</accession>
<sequence length="72" mass="8468">MKLYQEALNIAERELGEDHKRKVYVKIQMAYWHKVKGNMKEASALKDDAVKMSDKLALPDNEPRNKFLLHKI</sequence>
<dbReference type="AlphaFoldDB" id="A0AAD9R6W6"/>
<reference evidence="1" key="2">
    <citation type="journal article" date="2023" name="Science">
        <title>Genomic signatures of disease resistance in endangered staghorn corals.</title>
        <authorList>
            <person name="Vollmer S.V."/>
            <person name="Selwyn J.D."/>
            <person name="Despard B.A."/>
            <person name="Roesel C.L."/>
        </authorList>
    </citation>
    <scope>NUCLEOTIDE SEQUENCE</scope>
    <source>
        <strain evidence="1">K2</strain>
    </source>
</reference>
<dbReference type="Proteomes" id="UP001249851">
    <property type="component" value="Unassembled WGS sequence"/>
</dbReference>
<reference evidence="1" key="1">
    <citation type="journal article" date="2023" name="G3 (Bethesda)">
        <title>Whole genome assembly and annotation of the endangered Caribbean coral Acropora cervicornis.</title>
        <authorList>
            <person name="Selwyn J.D."/>
            <person name="Vollmer S.V."/>
        </authorList>
    </citation>
    <scope>NUCLEOTIDE SEQUENCE</scope>
    <source>
        <strain evidence="1">K2</strain>
    </source>
</reference>
<proteinExistence type="predicted"/>
<name>A0AAD9R6W6_ACRCE</name>
<comment type="caution">
    <text evidence="1">The sequence shown here is derived from an EMBL/GenBank/DDBJ whole genome shotgun (WGS) entry which is preliminary data.</text>
</comment>
<keyword evidence="2" id="KW-1185">Reference proteome</keyword>
<gene>
    <name evidence="1" type="ORF">P5673_000099</name>
</gene>
<dbReference type="InterPro" id="IPR011990">
    <property type="entry name" value="TPR-like_helical_dom_sf"/>
</dbReference>
<dbReference type="EMBL" id="JARQWQ010000001">
    <property type="protein sequence ID" value="KAK2573985.1"/>
    <property type="molecule type" value="Genomic_DNA"/>
</dbReference>
<evidence type="ECO:0000313" key="1">
    <source>
        <dbReference type="EMBL" id="KAK2573985.1"/>
    </source>
</evidence>
<dbReference type="Gene3D" id="1.25.40.10">
    <property type="entry name" value="Tetratricopeptide repeat domain"/>
    <property type="match status" value="1"/>
</dbReference>
<protein>
    <submittedName>
        <fullName evidence="1">Uncharacterized protein</fullName>
    </submittedName>
</protein>
<evidence type="ECO:0000313" key="2">
    <source>
        <dbReference type="Proteomes" id="UP001249851"/>
    </source>
</evidence>